<accession>A0A377FVF0</accession>
<evidence type="ECO:0000256" key="4">
    <source>
        <dbReference type="ARBA" id="ARBA00022692"/>
    </source>
</evidence>
<dbReference type="RefSeq" id="WP_029335600.1">
    <property type="nucleotide sequence ID" value="NZ_UGGP01000001.1"/>
</dbReference>
<dbReference type="InterPro" id="IPR051311">
    <property type="entry name" value="DedA_domain"/>
</dbReference>
<sequence length="193" mass="21958">MWHFLEQLLVGCGVFSIPLGIIVQLIPNELVLAYGGYLVGSHDASFLLIFVLAWSAFVASQVGLYWIGRYGGRPVALKLYRSFRIKHDKQLQAEAWFEKYGAWIVCLSLIWRQLFAISAGVMRLSFHKFFVVTTIVFAVWSFAFVKVGMMLGSNWRQIGEFMHGFGPYVGFGIALFFLIRYIRSNPSIIKKSA</sequence>
<name>A0A377FVF0_9BACL</name>
<evidence type="ECO:0000256" key="7">
    <source>
        <dbReference type="SAM" id="Phobius"/>
    </source>
</evidence>
<evidence type="ECO:0000256" key="2">
    <source>
        <dbReference type="ARBA" id="ARBA00010792"/>
    </source>
</evidence>
<evidence type="ECO:0000259" key="8">
    <source>
        <dbReference type="Pfam" id="PF09335"/>
    </source>
</evidence>
<feature type="transmembrane region" description="Helical" evidence="7">
    <location>
        <begin position="7"/>
        <end position="26"/>
    </location>
</feature>
<organism evidence="9 10">
    <name type="scientific">Exiguobacterium aurantiacum</name>
    <dbReference type="NCBI Taxonomy" id="33987"/>
    <lineage>
        <taxon>Bacteria</taxon>
        <taxon>Bacillati</taxon>
        <taxon>Bacillota</taxon>
        <taxon>Bacilli</taxon>
        <taxon>Bacillales</taxon>
        <taxon>Bacillales Family XII. Incertae Sedis</taxon>
        <taxon>Exiguobacterium</taxon>
    </lineage>
</organism>
<dbReference type="Proteomes" id="UP000254060">
    <property type="component" value="Unassembled WGS sequence"/>
</dbReference>
<dbReference type="STRING" id="1397694.GCA_000702585_02574"/>
<protein>
    <submittedName>
        <fullName evidence="9">SNARE associated Golgi protein</fullName>
    </submittedName>
</protein>
<evidence type="ECO:0000313" key="10">
    <source>
        <dbReference type="Proteomes" id="UP000254060"/>
    </source>
</evidence>
<dbReference type="OrthoDB" id="9813426at2"/>
<dbReference type="PANTHER" id="PTHR42709">
    <property type="entry name" value="ALKALINE PHOSPHATASE LIKE PROTEIN"/>
    <property type="match status" value="1"/>
</dbReference>
<evidence type="ECO:0000313" key="9">
    <source>
        <dbReference type="EMBL" id="STO08708.1"/>
    </source>
</evidence>
<feature type="domain" description="VTT" evidence="8">
    <location>
        <begin position="26"/>
        <end position="148"/>
    </location>
</feature>
<feature type="transmembrane region" description="Helical" evidence="7">
    <location>
        <begin position="161"/>
        <end position="182"/>
    </location>
</feature>
<dbReference type="PANTHER" id="PTHR42709:SF6">
    <property type="entry name" value="UNDECAPRENYL PHOSPHATE TRANSPORTER A"/>
    <property type="match status" value="1"/>
</dbReference>
<keyword evidence="4 7" id="KW-0812">Transmembrane</keyword>
<feature type="transmembrane region" description="Helical" evidence="7">
    <location>
        <begin position="46"/>
        <end position="68"/>
    </location>
</feature>
<dbReference type="GO" id="GO:0005886">
    <property type="term" value="C:plasma membrane"/>
    <property type="evidence" value="ECO:0007669"/>
    <property type="project" value="UniProtKB-SubCell"/>
</dbReference>
<evidence type="ECO:0000256" key="6">
    <source>
        <dbReference type="ARBA" id="ARBA00023136"/>
    </source>
</evidence>
<keyword evidence="6 7" id="KW-0472">Membrane</keyword>
<dbReference type="Pfam" id="PF09335">
    <property type="entry name" value="VTT_dom"/>
    <property type="match status" value="1"/>
</dbReference>
<evidence type="ECO:0000256" key="1">
    <source>
        <dbReference type="ARBA" id="ARBA00004651"/>
    </source>
</evidence>
<gene>
    <name evidence="9" type="ORF">NCTC13163_02085</name>
</gene>
<evidence type="ECO:0000256" key="5">
    <source>
        <dbReference type="ARBA" id="ARBA00022989"/>
    </source>
</evidence>
<keyword evidence="5 7" id="KW-1133">Transmembrane helix</keyword>
<proteinExistence type="inferred from homology"/>
<dbReference type="AlphaFoldDB" id="A0A377FVF0"/>
<evidence type="ECO:0000256" key="3">
    <source>
        <dbReference type="ARBA" id="ARBA00022475"/>
    </source>
</evidence>
<dbReference type="EMBL" id="UGGP01000001">
    <property type="protein sequence ID" value="STO08708.1"/>
    <property type="molecule type" value="Genomic_DNA"/>
</dbReference>
<feature type="transmembrane region" description="Helical" evidence="7">
    <location>
        <begin position="129"/>
        <end position="149"/>
    </location>
</feature>
<comment type="similarity">
    <text evidence="2">Belongs to the DedA family.</text>
</comment>
<dbReference type="InterPro" id="IPR032816">
    <property type="entry name" value="VTT_dom"/>
</dbReference>
<reference evidence="9 10" key="1">
    <citation type="submission" date="2018-06" db="EMBL/GenBank/DDBJ databases">
        <authorList>
            <consortium name="Pathogen Informatics"/>
            <person name="Doyle S."/>
        </authorList>
    </citation>
    <scope>NUCLEOTIDE SEQUENCE [LARGE SCALE GENOMIC DNA]</scope>
    <source>
        <strain evidence="9 10">NCTC13163</strain>
    </source>
</reference>
<comment type="subcellular location">
    <subcellularLocation>
        <location evidence="1">Cell membrane</location>
        <topology evidence="1">Multi-pass membrane protein</topology>
    </subcellularLocation>
</comment>
<keyword evidence="3" id="KW-1003">Cell membrane</keyword>